<evidence type="ECO:0000256" key="1">
    <source>
        <dbReference type="SAM" id="MobiDB-lite"/>
    </source>
</evidence>
<name>A0A6L3SVR2_9HYPH</name>
<dbReference type="EMBL" id="VZZK01000017">
    <property type="protein sequence ID" value="KAB1077846.1"/>
    <property type="molecule type" value="Genomic_DNA"/>
</dbReference>
<reference evidence="3 4" key="1">
    <citation type="submission" date="2019-09" db="EMBL/GenBank/DDBJ databases">
        <title>YIM 48816 draft genome.</title>
        <authorList>
            <person name="Jiang L."/>
        </authorList>
    </citation>
    <scope>NUCLEOTIDE SEQUENCE [LARGE SCALE GENOMIC DNA]</scope>
    <source>
        <strain evidence="3 4">YIM 48816</strain>
    </source>
</reference>
<feature type="region of interest" description="Disordered" evidence="1">
    <location>
        <begin position="64"/>
        <end position="103"/>
    </location>
</feature>
<comment type="caution">
    <text evidence="3">The sequence shown here is derived from an EMBL/GenBank/DDBJ whole genome shotgun (WGS) entry which is preliminary data.</text>
</comment>
<dbReference type="AlphaFoldDB" id="A0A6L3SVR2"/>
<feature type="chain" id="PRO_5027018204" evidence="2">
    <location>
        <begin position="25"/>
        <end position="103"/>
    </location>
</feature>
<sequence>MSFRNSAALLAFVTAIGVPAAALAWGIPGCPNLPEYHRALGTLQGLTTCGMSVDEARRIVAAHDGPAAAAQQVAPPQAQIRRSRKPQRHGAALSRRRAAHSRH</sequence>
<dbReference type="Proteomes" id="UP000474159">
    <property type="component" value="Unassembled WGS sequence"/>
</dbReference>
<protein>
    <submittedName>
        <fullName evidence="3">Uncharacterized protein</fullName>
    </submittedName>
</protein>
<evidence type="ECO:0000256" key="2">
    <source>
        <dbReference type="SAM" id="SignalP"/>
    </source>
</evidence>
<evidence type="ECO:0000313" key="4">
    <source>
        <dbReference type="Proteomes" id="UP000474159"/>
    </source>
</evidence>
<dbReference type="OrthoDB" id="8006006at2"/>
<feature type="compositionally biased region" description="Low complexity" evidence="1">
    <location>
        <begin position="66"/>
        <end position="79"/>
    </location>
</feature>
<keyword evidence="2" id="KW-0732">Signal</keyword>
<proteinExistence type="predicted"/>
<feature type="signal peptide" evidence="2">
    <location>
        <begin position="1"/>
        <end position="24"/>
    </location>
</feature>
<organism evidence="3 4">
    <name type="scientific">Methylobacterium soli</name>
    <dbReference type="NCBI Taxonomy" id="553447"/>
    <lineage>
        <taxon>Bacteria</taxon>
        <taxon>Pseudomonadati</taxon>
        <taxon>Pseudomonadota</taxon>
        <taxon>Alphaproteobacteria</taxon>
        <taxon>Hyphomicrobiales</taxon>
        <taxon>Methylobacteriaceae</taxon>
        <taxon>Methylobacterium</taxon>
    </lineage>
</organism>
<feature type="compositionally biased region" description="Basic residues" evidence="1">
    <location>
        <begin position="81"/>
        <end position="103"/>
    </location>
</feature>
<keyword evidence="4" id="KW-1185">Reference proteome</keyword>
<gene>
    <name evidence="3" type="ORF">F6X53_16655</name>
</gene>
<accession>A0A6L3SVR2</accession>
<evidence type="ECO:0000313" key="3">
    <source>
        <dbReference type="EMBL" id="KAB1077846.1"/>
    </source>
</evidence>